<dbReference type="KEGG" id="shl:Shal_0172"/>
<dbReference type="HOGENOM" id="CLU_796684_0_0_6"/>
<evidence type="ECO:0000256" key="1">
    <source>
        <dbReference type="SAM" id="MobiDB-lite"/>
    </source>
</evidence>
<keyword evidence="3" id="KW-1185">Reference proteome</keyword>
<feature type="region of interest" description="Disordered" evidence="1">
    <location>
        <begin position="182"/>
        <end position="204"/>
    </location>
</feature>
<feature type="compositionally biased region" description="Polar residues" evidence="1">
    <location>
        <begin position="189"/>
        <end position="204"/>
    </location>
</feature>
<dbReference type="Proteomes" id="UP000001317">
    <property type="component" value="Chromosome"/>
</dbReference>
<reference evidence="2" key="1">
    <citation type="submission" date="2008-01" db="EMBL/GenBank/DDBJ databases">
        <title>Complete sequence of Shewanella halifaxensis HAW-EB4.</title>
        <authorList>
            <consortium name="US DOE Joint Genome Institute"/>
            <person name="Copeland A."/>
            <person name="Lucas S."/>
            <person name="Lapidus A."/>
            <person name="Glavina del Rio T."/>
            <person name="Dalin E."/>
            <person name="Tice H."/>
            <person name="Bruce D."/>
            <person name="Goodwin L."/>
            <person name="Pitluck S."/>
            <person name="Sims D."/>
            <person name="Brettin T."/>
            <person name="Detter J.C."/>
            <person name="Han C."/>
            <person name="Kuske C.R."/>
            <person name="Schmutz J."/>
            <person name="Larimer F."/>
            <person name="Land M."/>
            <person name="Hauser L."/>
            <person name="Kyrpides N."/>
            <person name="Kim E."/>
            <person name="Zhao J.-S."/>
            <person name="Richardson P."/>
        </authorList>
    </citation>
    <scope>NUCLEOTIDE SEQUENCE [LARGE SCALE GENOMIC DNA]</scope>
    <source>
        <strain evidence="2">HAW-EB4</strain>
    </source>
</reference>
<name>B0TN36_SHEHH</name>
<dbReference type="AlphaFoldDB" id="B0TN36"/>
<protein>
    <submittedName>
        <fullName evidence="2">Uncharacterized protein</fullName>
    </submittedName>
</protein>
<evidence type="ECO:0000313" key="2">
    <source>
        <dbReference type="EMBL" id="ABZ74748.1"/>
    </source>
</evidence>
<proteinExistence type="predicted"/>
<dbReference type="EMBL" id="CP000931">
    <property type="protein sequence ID" value="ABZ74748.1"/>
    <property type="molecule type" value="Genomic_DNA"/>
</dbReference>
<dbReference type="eggNOG" id="ENOG5032R4A">
    <property type="taxonomic scope" value="Bacteria"/>
</dbReference>
<sequence>MLPLKILAYLSATFALLGHLSETGPMHIQMLPSILVSSLLLLSSITLPAFAANDLSGVWQGTLGKSKIRVCFNEYGTGSYYYQRYLTPIRLEQVDNHWQEDKQTGFWQFESISEQQLTGLWFNKERSKTERFNKEWSKNDPSKTASSKSLAITLERQISPDGINDCSSDAFNQPLETAPKLRRGKWQQFADTDSQQENANQASSHQISYSQLTYGTEIGLELKAEQAGITAINQWLKQKLTSKTQLEETFETRRRMLAQIGLPIADETGAEIEFVNQHWLSVRFYRWAAGYGARGINRTFTSFNLSDGKPFNPWQWFKQDVALDEMRHQLPAALREKLFADMEVFEDCDNSDGSGYFYLTLSPKGIALWETPNGSGCENEFTLSPKEAMLFANEYGKSQLTLME</sequence>
<evidence type="ECO:0000313" key="3">
    <source>
        <dbReference type="Proteomes" id="UP000001317"/>
    </source>
</evidence>
<organism evidence="2 3">
    <name type="scientific">Shewanella halifaxensis (strain HAW-EB4)</name>
    <dbReference type="NCBI Taxonomy" id="458817"/>
    <lineage>
        <taxon>Bacteria</taxon>
        <taxon>Pseudomonadati</taxon>
        <taxon>Pseudomonadota</taxon>
        <taxon>Gammaproteobacteria</taxon>
        <taxon>Alteromonadales</taxon>
        <taxon>Shewanellaceae</taxon>
        <taxon>Shewanella</taxon>
    </lineage>
</organism>
<accession>B0TN36</accession>
<gene>
    <name evidence="2" type="ordered locus">Shal_0172</name>
</gene>